<evidence type="ECO:0000313" key="2">
    <source>
        <dbReference type="EMBL" id="OGW98808.1"/>
    </source>
</evidence>
<dbReference type="Gene3D" id="3.20.20.140">
    <property type="entry name" value="Metal-dependent hydrolases"/>
    <property type="match status" value="1"/>
</dbReference>
<dbReference type="CDD" id="cd07432">
    <property type="entry name" value="PHP_HisPPase"/>
    <property type="match status" value="1"/>
</dbReference>
<gene>
    <name evidence="2" type="ORF">A3G33_00535</name>
</gene>
<protein>
    <recommendedName>
        <fullName evidence="1">PHP domain-containing protein</fullName>
    </recommendedName>
</protein>
<name>A0A1G1L0Z7_9BACT</name>
<evidence type="ECO:0000259" key="1">
    <source>
        <dbReference type="Pfam" id="PF02811"/>
    </source>
</evidence>
<dbReference type="InterPro" id="IPR052018">
    <property type="entry name" value="PHP_domain"/>
</dbReference>
<reference evidence="2 3" key="1">
    <citation type="journal article" date="2016" name="Nat. Commun.">
        <title>Thousands of microbial genomes shed light on interconnected biogeochemical processes in an aquifer system.</title>
        <authorList>
            <person name="Anantharaman K."/>
            <person name="Brown C.T."/>
            <person name="Hug L.A."/>
            <person name="Sharon I."/>
            <person name="Castelle C.J."/>
            <person name="Probst A.J."/>
            <person name="Thomas B.C."/>
            <person name="Singh A."/>
            <person name="Wilkins M.J."/>
            <person name="Karaoz U."/>
            <person name="Brodie E.L."/>
            <person name="Williams K.H."/>
            <person name="Hubbard S.S."/>
            <person name="Banfield J.F."/>
        </authorList>
    </citation>
    <scope>NUCLEOTIDE SEQUENCE [LARGE SCALE GENOMIC DNA]</scope>
</reference>
<sequence>MKIRAIRPLLNKITVLSILVTTIFSGCGLIDRRPAFKPPQTLRPNLYRGVFQVHSEFSHDSQANFDRIIKNGDRAGLDFVVITDHSTFEGAEAYRKGKFSEKPLLIFGTELSTSGGNLLVMGVNEVPPDIMDTETQIEWVHQHGGFVVIPHPFSKKKHWTMWGLRSIDGMELFSLSDIWYKNPAAYIFKSVFLFPEDFLKEMIKRPGYALGYWDMMQKKFPIVGFAGLNAHIKLEMFGIPIENLLLYFQSATMYVEAENLTAEKITTALRQGNSFIAFEVNGLANDFQFSARTAQRAYGQGATIDTQPGEAVLFSVMIPFEGRIRCVLNGNIIKDEVAKSLEFRGSEPGFYRVEVERDGRPWILSNPIYLSHKPLPVESKLF</sequence>
<accession>A0A1G1L0Z7</accession>
<dbReference type="PANTHER" id="PTHR42924">
    <property type="entry name" value="EXONUCLEASE"/>
    <property type="match status" value="1"/>
</dbReference>
<comment type="caution">
    <text evidence="2">The sequence shown here is derived from an EMBL/GenBank/DDBJ whole genome shotgun (WGS) entry which is preliminary data.</text>
</comment>
<dbReference type="InterPro" id="IPR004013">
    <property type="entry name" value="PHP_dom"/>
</dbReference>
<dbReference type="GO" id="GO:0035312">
    <property type="term" value="F:5'-3' DNA exonuclease activity"/>
    <property type="evidence" value="ECO:0007669"/>
    <property type="project" value="TreeGrafter"/>
</dbReference>
<dbReference type="PANTHER" id="PTHR42924:SF3">
    <property type="entry name" value="POLYMERASE_HISTIDINOL PHOSPHATASE N-TERMINAL DOMAIN-CONTAINING PROTEIN"/>
    <property type="match status" value="1"/>
</dbReference>
<dbReference type="Pfam" id="PF02811">
    <property type="entry name" value="PHP"/>
    <property type="match status" value="1"/>
</dbReference>
<dbReference type="EMBL" id="MHFR01000027">
    <property type="protein sequence ID" value="OGW98808.1"/>
    <property type="molecule type" value="Genomic_DNA"/>
</dbReference>
<dbReference type="AlphaFoldDB" id="A0A1G1L0Z7"/>
<dbReference type="GO" id="GO:0004534">
    <property type="term" value="F:5'-3' RNA exonuclease activity"/>
    <property type="evidence" value="ECO:0007669"/>
    <property type="project" value="TreeGrafter"/>
</dbReference>
<dbReference type="SUPFAM" id="SSF89550">
    <property type="entry name" value="PHP domain-like"/>
    <property type="match status" value="1"/>
</dbReference>
<proteinExistence type="predicted"/>
<dbReference type="Proteomes" id="UP000178187">
    <property type="component" value="Unassembled WGS sequence"/>
</dbReference>
<organism evidence="2 3">
    <name type="scientific">Candidatus Danuiimicrobium aquiferis</name>
    <dbReference type="NCBI Taxonomy" id="1801832"/>
    <lineage>
        <taxon>Bacteria</taxon>
        <taxon>Pseudomonadati</taxon>
        <taxon>Candidatus Omnitrophota</taxon>
        <taxon>Candidatus Danuiimicrobium</taxon>
    </lineage>
</organism>
<evidence type="ECO:0000313" key="3">
    <source>
        <dbReference type="Proteomes" id="UP000178187"/>
    </source>
</evidence>
<feature type="domain" description="PHP" evidence="1">
    <location>
        <begin position="52"/>
        <end position="113"/>
    </location>
</feature>
<dbReference type="PROSITE" id="PS51257">
    <property type="entry name" value="PROKAR_LIPOPROTEIN"/>
    <property type="match status" value="1"/>
</dbReference>
<dbReference type="InterPro" id="IPR016195">
    <property type="entry name" value="Pol/histidinol_Pase-like"/>
</dbReference>